<accession>A0A9C6TM97</accession>
<dbReference type="Proteomes" id="UP000515211">
    <property type="component" value="Chromosome 6"/>
</dbReference>
<keyword evidence="3" id="KW-1185">Reference proteome</keyword>
<keyword evidence="2" id="KW-0406">Ion transport</keyword>
<dbReference type="GO" id="GO:0007035">
    <property type="term" value="P:vacuolar acidification"/>
    <property type="evidence" value="ECO:0007669"/>
    <property type="project" value="TreeGrafter"/>
</dbReference>
<sequence length="293" mass="33028">MKEVVQKEDAKPRLIRWVLLLQEFNVEVRDRKGNENQVADHLSRLPQETNQAEPQPVNGKFPDEHLLQVQQASWFVDIVNYMFTLYRPSSPHPHYSAEPVVTADHPGCTPASLRPRNSDNLHPFPCFTLRGYRALTRSHCSTSYLWPPSTSGLRPSTLANLRPHTSGDLHPPSLALTDVENSCFTRHACRIFNGSGKPIDNGPLILPEPYLDISGSSINPSERIYLDEMLQIRISTIDVMSSIARGQKITLFSTAGLPHNEIAAQICHKAGLVKRLEKFDNLHITFSNNFILH</sequence>
<dbReference type="PANTHER" id="PTHR43389">
    <property type="entry name" value="V-TYPE PROTON ATPASE SUBUNIT B"/>
    <property type="match status" value="1"/>
</dbReference>
<dbReference type="GO" id="GO:0046961">
    <property type="term" value="F:proton-transporting ATPase activity, rotational mechanism"/>
    <property type="evidence" value="ECO:0007669"/>
    <property type="project" value="TreeGrafter"/>
</dbReference>
<dbReference type="InterPro" id="IPR027417">
    <property type="entry name" value="P-loop_NTPase"/>
</dbReference>
<evidence type="ECO:0000256" key="2">
    <source>
        <dbReference type="ARBA" id="ARBA00023065"/>
    </source>
</evidence>
<dbReference type="KEGG" id="adu:107493535"/>
<organism evidence="3 4">
    <name type="scientific">Arachis duranensis</name>
    <name type="common">Wild peanut</name>
    <dbReference type="NCBI Taxonomy" id="130453"/>
    <lineage>
        <taxon>Eukaryota</taxon>
        <taxon>Viridiplantae</taxon>
        <taxon>Streptophyta</taxon>
        <taxon>Embryophyta</taxon>
        <taxon>Tracheophyta</taxon>
        <taxon>Spermatophyta</taxon>
        <taxon>Magnoliopsida</taxon>
        <taxon>eudicotyledons</taxon>
        <taxon>Gunneridae</taxon>
        <taxon>Pentapetalae</taxon>
        <taxon>rosids</taxon>
        <taxon>fabids</taxon>
        <taxon>Fabales</taxon>
        <taxon>Fabaceae</taxon>
        <taxon>Papilionoideae</taxon>
        <taxon>50 kb inversion clade</taxon>
        <taxon>dalbergioids sensu lato</taxon>
        <taxon>Dalbergieae</taxon>
        <taxon>Pterocarpus clade</taxon>
        <taxon>Arachis</taxon>
    </lineage>
</organism>
<reference evidence="3" key="1">
    <citation type="journal article" date="2016" name="Nat. Genet.">
        <title>The genome sequences of Arachis duranensis and Arachis ipaensis, the diploid ancestors of cultivated peanut.</title>
        <authorList>
            <person name="Bertioli D.J."/>
            <person name="Cannon S.B."/>
            <person name="Froenicke L."/>
            <person name="Huang G."/>
            <person name="Farmer A.D."/>
            <person name="Cannon E.K."/>
            <person name="Liu X."/>
            <person name="Gao D."/>
            <person name="Clevenger J."/>
            <person name="Dash S."/>
            <person name="Ren L."/>
            <person name="Moretzsohn M.C."/>
            <person name="Shirasawa K."/>
            <person name="Huang W."/>
            <person name="Vidigal B."/>
            <person name="Abernathy B."/>
            <person name="Chu Y."/>
            <person name="Niederhuth C.E."/>
            <person name="Umale P."/>
            <person name="Araujo A.C."/>
            <person name="Kozik A."/>
            <person name="Kim K.D."/>
            <person name="Burow M.D."/>
            <person name="Varshney R.K."/>
            <person name="Wang X."/>
            <person name="Zhang X."/>
            <person name="Barkley N."/>
            <person name="Guimaraes P.M."/>
            <person name="Isobe S."/>
            <person name="Guo B."/>
            <person name="Liao B."/>
            <person name="Stalker H.T."/>
            <person name="Schmitz R.J."/>
            <person name="Scheffler B.E."/>
            <person name="Leal-Bertioli S.C."/>
            <person name="Xun X."/>
            <person name="Jackson S.A."/>
            <person name="Michelmore R."/>
            <person name="Ozias-Akins P."/>
        </authorList>
    </citation>
    <scope>NUCLEOTIDE SEQUENCE [LARGE SCALE GENOMIC DNA]</scope>
    <source>
        <strain evidence="3">cv. V14167</strain>
    </source>
</reference>
<dbReference type="AlphaFoldDB" id="A0A9C6TM97"/>
<dbReference type="GeneID" id="107493535"/>
<dbReference type="PANTHER" id="PTHR43389:SF4">
    <property type="entry name" value="V-TYPE PROTON ATPASE SUBUNIT B"/>
    <property type="match status" value="1"/>
</dbReference>
<gene>
    <name evidence="4" type="primary">LOC107493535</name>
</gene>
<evidence type="ECO:0000256" key="1">
    <source>
        <dbReference type="ARBA" id="ARBA00022448"/>
    </source>
</evidence>
<protein>
    <submittedName>
        <fullName evidence="4">Uncharacterized protein LOC107493535</fullName>
    </submittedName>
</protein>
<name>A0A9C6TM97_ARADU</name>
<dbReference type="SUPFAM" id="SSF52540">
    <property type="entry name" value="P-loop containing nucleoside triphosphate hydrolases"/>
    <property type="match status" value="1"/>
</dbReference>
<dbReference type="Gene3D" id="3.40.50.12240">
    <property type="match status" value="1"/>
</dbReference>
<evidence type="ECO:0000313" key="4">
    <source>
        <dbReference type="RefSeq" id="XP_052118980.1"/>
    </source>
</evidence>
<dbReference type="RefSeq" id="XP_052118980.1">
    <property type="nucleotide sequence ID" value="XM_052263020.1"/>
</dbReference>
<reference evidence="4" key="2">
    <citation type="submission" date="2025-08" db="UniProtKB">
        <authorList>
            <consortium name="RefSeq"/>
        </authorList>
    </citation>
    <scope>IDENTIFICATION</scope>
    <source>
        <tissue evidence="4">Whole plant</tissue>
    </source>
</reference>
<evidence type="ECO:0000313" key="3">
    <source>
        <dbReference type="Proteomes" id="UP000515211"/>
    </source>
</evidence>
<dbReference type="InterPro" id="IPR022879">
    <property type="entry name" value="V-ATPase_su_B/beta"/>
</dbReference>
<keyword evidence="1" id="KW-0813">Transport</keyword>
<proteinExistence type="predicted"/>